<evidence type="ECO:0000256" key="2">
    <source>
        <dbReference type="HAMAP-Rule" id="MF_01678"/>
    </source>
</evidence>
<dbReference type="NCBIfam" id="NF004326">
    <property type="entry name" value="PRK05720.1"/>
    <property type="match status" value="1"/>
</dbReference>
<feature type="binding site" evidence="2">
    <location>
        <position position="196"/>
    </location>
    <ligand>
        <name>substrate</name>
    </ligand>
</feature>
<keyword evidence="2" id="KW-0486">Methionine biosynthesis</keyword>
<dbReference type="UniPathway" id="UPA00904">
    <property type="reaction ID" value="UER00874"/>
</dbReference>
<dbReference type="NCBIfam" id="TIGR00524">
    <property type="entry name" value="eIF-2B_rel"/>
    <property type="match status" value="1"/>
</dbReference>
<comment type="function">
    <text evidence="2">Catalyzes the interconversion of methylthioribose-1-phosphate (MTR-1-P) into methylthioribulose-1-phosphate (MTRu-1-P).</text>
</comment>
<dbReference type="EC" id="5.3.1.23" evidence="2"/>
<name>A0A1F7FBL2_UNCRA</name>
<dbReference type="SUPFAM" id="SSF100950">
    <property type="entry name" value="NagB/RpiA/CoA transferase-like"/>
    <property type="match status" value="1"/>
</dbReference>
<dbReference type="GO" id="GO:0019509">
    <property type="term" value="P:L-methionine salvage from methylthioadenosine"/>
    <property type="evidence" value="ECO:0007669"/>
    <property type="project" value="UniProtKB-UniRule"/>
</dbReference>
<dbReference type="EMBL" id="MFYX01000080">
    <property type="protein sequence ID" value="OGK03876.1"/>
    <property type="molecule type" value="Genomic_DNA"/>
</dbReference>
<comment type="catalytic activity">
    <reaction evidence="2">
        <text>5-(methylsulfanyl)-alpha-D-ribose 1-phosphate = 5-(methylsulfanyl)-D-ribulose 1-phosphate</text>
        <dbReference type="Rhea" id="RHEA:19989"/>
        <dbReference type="ChEBI" id="CHEBI:58533"/>
        <dbReference type="ChEBI" id="CHEBI:58548"/>
        <dbReference type="EC" id="5.3.1.23"/>
    </reaction>
</comment>
<proteinExistence type="inferred from homology"/>
<dbReference type="HAMAP" id="MF_01678">
    <property type="entry name" value="Salvage_MtnA"/>
    <property type="match status" value="1"/>
</dbReference>
<dbReference type="InterPro" id="IPR027363">
    <property type="entry name" value="M1Pi_N"/>
</dbReference>
<feature type="site" description="Transition state stabilizer" evidence="2">
    <location>
        <position position="157"/>
    </location>
</feature>
<keyword evidence="1 2" id="KW-0413">Isomerase</keyword>
<organism evidence="3 4">
    <name type="scientific">Candidatus Raymondbacteria bacterium RIFOXYD12_FULL_49_13</name>
    <dbReference type="NCBI Taxonomy" id="1817890"/>
    <lineage>
        <taxon>Bacteria</taxon>
        <taxon>Raymondiibacteriota</taxon>
    </lineage>
</organism>
<gene>
    <name evidence="2" type="primary">mtnA</name>
    <name evidence="3" type="ORF">A2519_00530</name>
</gene>
<protein>
    <recommendedName>
        <fullName evidence="2">Methylthioribose-1-phosphate isomerase</fullName>
        <shortName evidence="2">M1Pi</shortName>
        <shortName evidence="2">MTR-1-P isomerase</shortName>
        <ecNumber evidence="2">5.3.1.23</ecNumber>
    </recommendedName>
    <alternativeName>
        <fullName evidence="2">S-methyl-5-thioribose-1-phosphate isomerase</fullName>
    </alternativeName>
</protein>
<dbReference type="AlphaFoldDB" id="A0A1F7FBL2"/>
<dbReference type="GO" id="GO:0046523">
    <property type="term" value="F:S-methyl-5-thioribose-1-phosphate isomerase activity"/>
    <property type="evidence" value="ECO:0007669"/>
    <property type="project" value="UniProtKB-UniRule"/>
</dbReference>
<evidence type="ECO:0000256" key="1">
    <source>
        <dbReference type="ARBA" id="ARBA00023235"/>
    </source>
</evidence>
<comment type="similarity">
    <text evidence="2">Belongs to the EIF-2B alpha/beta/delta subunits family. MtnA subfamily.</text>
</comment>
<dbReference type="InterPro" id="IPR000649">
    <property type="entry name" value="IF-2B-related"/>
</dbReference>
<feature type="active site" description="Proton donor" evidence="2">
    <location>
        <position position="237"/>
    </location>
</feature>
<dbReference type="Gene3D" id="3.40.50.10470">
    <property type="entry name" value="Translation initiation factor eif-2b, domain 2"/>
    <property type="match status" value="1"/>
</dbReference>
<dbReference type="Pfam" id="PF01008">
    <property type="entry name" value="IF-2B"/>
    <property type="match status" value="1"/>
</dbReference>
<dbReference type="PANTHER" id="PTHR43475">
    <property type="entry name" value="METHYLTHIORIBOSE-1-PHOSPHATE ISOMERASE"/>
    <property type="match status" value="1"/>
</dbReference>
<dbReference type="InterPro" id="IPR005251">
    <property type="entry name" value="IF-M1Pi"/>
</dbReference>
<evidence type="ECO:0000313" key="3">
    <source>
        <dbReference type="EMBL" id="OGK03876.1"/>
    </source>
</evidence>
<dbReference type="Proteomes" id="UP000179243">
    <property type="component" value="Unassembled WGS sequence"/>
</dbReference>
<feature type="binding site" evidence="2">
    <location>
        <position position="91"/>
    </location>
    <ligand>
        <name>substrate</name>
    </ligand>
</feature>
<dbReference type="NCBIfam" id="TIGR00512">
    <property type="entry name" value="salvage_mtnA"/>
    <property type="match status" value="1"/>
</dbReference>
<accession>A0A1F7FBL2</accession>
<keyword evidence="2" id="KW-0028">Amino-acid biosynthesis</keyword>
<dbReference type="PANTHER" id="PTHR43475:SF1">
    <property type="entry name" value="METHYLTHIORIBOSE-1-PHOSPHATE ISOMERASE"/>
    <property type="match status" value="1"/>
</dbReference>
<sequence length="357" mass="38277">MRVRGKNYTAVWMKGPTVYMIDQRLLPHQFRVAVLKSYHQTAEAIKQMTVRGAGSIGAAAGFGAAQVVLSAPQKGFTPYIKKGFEILRKTRPTAQDLFYAVDRVAEAVKKTKNLCEAKKAAVAAAKAISDQYVASGEAVGKTGAKLIKNNFRILTHCNAGWLALQDWGSALAPVYAAHRAGKKVFVYADETRPRLQGAKLTAWELKEEGVPFAIIADNAAGHYMRKGLIDMVIVGADRIAINGDAANKIGTYEKAVLARENNIPFYVAAPTSTIDSACSTGNAIPIEERPEDEVLTISGRTKTGTIATVAVAPAGCRAGNPAFDITPAKYITAIITEKGVFKPDSIASLIAGKRRIN</sequence>
<feature type="binding site" evidence="2">
    <location>
        <begin position="247"/>
        <end position="248"/>
    </location>
    <ligand>
        <name>substrate</name>
    </ligand>
</feature>
<comment type="pathway">
    <text evidence="2">Amino-acid biosynthesis; L-methionine biosynthesis via salvage pathway; L-methionine from S-methyl-5-thio-alpha-D-ribose 1-phosphate: step 1/6.</text>
</comment>
<dbReference type="InterPro" id="IPR042529">
    <property type="entry name" value="IF_2B-like_C"/>
</dbReference>
<reference evidence="3 4" key="1">
    <citation type="journal article" date="2016" name="Nat. Commun.">
        <title>Thousands of microbial genomes shed light on interconnected biogeochemical processes in an aquifer system.</title>
        <authorList>
            <person name="Anantharaman K."/>
            <person name="Brown C.T."/>
            <person name="Hug L.A."/>
            <person name="Sharon I."/>
            <person name="Castelle C.J."/>
            <person name="Probst A.J."/>
            <person name="Thomas B.C."/>
            <person name="Singh A."/>
            <person name="Wilkins M.J."/>
            <person name="Karaoz U."/>
            <person name="Brodie E.L."/>
            <person name="Williams K.H."/>
            <person name="Hubbard S.S."/>
            <person name="Banfield J.F."/>
        </authorList>
    </citation>
    <scope>NUCLEOTIDE SEQUENCE [LARGE SCALE GENOMIC DNA]</scope>
</reference>
<evidence type="ECO:0000313" key="4">
    <source>
        <dbReference type="Proteomes" id="UP000179243"/>
    </source>
</evidence>
<dbReference type="InterPro" id="IPR037171">
    <property type="entry name" value="NagB/RpiA_transferase-like"/>
</dbReference>
<comment type="caution">
    <text evidence="3">The sequence shown here is derived from an EMBL/GenBank/DDBJ whole genome shotgun (WGS) entry which is preliminary data.</text>
</comment>
<feature type="binding site" evidence="2">
    <location>
        <begin position="51"/>
        <end position="53"/>
    </location>
    <ligand>
        <name>substrate</name>
    </ligand>
</feature>
<dbReference type="FunFam" id="3.40.50.10470:FF:000006">
    <property type="entry name" value="Methylthioribose-1-phosphate isomerase"/>
    <property type="match status" value="1"/>
</dbReference>
<dbReference type="InterPro" id="IPR011559">
    <property type="entry name" value="Initiation_fac_2B_a/b/d"/>
</dbReference>
<dbReference type="Gene3D" id="1.20.120.420">
    <property type="entry name" value="translation initiation factor eif-2b, domain 1"/>
    <property type="match status" value="1"/>
</dbReference>